<feature type="transmembrane region" description="Helical" evidence="2">
    <location>
        <begin position="284"/>
        <end position="302"/>
    </location>
</feature>
<keyword evidence="2" id="KW-1133">Transmembrane helix</keyword>
<accession>A0A830FCE3</accession>
<evidence type="ECO:0000313" key="3">
    <source>
        <dbReference type="EMBL" id="GGL60523.1"/>
    </source>
</evidence>
<name>A0A830FCE3_9EURY</name>
<sequence>MNLRKTLRISRWEVAKGAGSMGRRTAVALVVLLVVLAGVTAALAATQPSPEQGVYRVAVTDDDAYRPVVEESASLRAVPPGTPVGSGAELQADDGRVTYADTEKGRAAAAAFRRAVTAYNDRLMAEEDDRAAAFPVSVTLTYAEQDTGVTAGAGGSGGGTAGGGGGTAGGGSGSGGGATDGGGTAGGGSSGGGAGSGSGSGGVGGGGLPGLGGSLGGAQSGTPGQLSSPFPLTSLVLAFAFLLPLNVVIQAYGSSVIDERINRRGELLLVSPVSRGDIVVGKTLPYLLGAIGVSAVIAAAVGGGALSVLAVAPLAGLFLGTTFLGALLARSYKELTFVTVTVSVTLTAYAFVPAVFTDVHPIAAISPLSLVVKDLLGEPIGVGEFVLATLPVSLAALVSFVLGAGIYREEDLFTQKPIPGKAMDALAAPVTSLARVPLWTALLIPFVLLAELFVVAIAFVLPTGLAVVGLLVGVSLVEEAAKSLPVRAGFAHARFPDTTKSALVVGVLAGVGFFAGEKLTLLVQLVGLPSLDVGRAAFTSASAGLDPLLLLAAPLVLHTVTATVSALGARRSRATYLAAYGGAVVIHVAYNAAVLGVRL</sequence>
<feature type="transmembrane region" description="Helical" evidence="2">
    <location>
        <begin position="232"/>
        <end position="253"/>
    </location>
</feature>
<dbReference type="RefSeq" id="WP_188978207.1">
    <property type="nucleotide sequence ID" value="NZ_BMPG01000002.1"/>
</dbReference>
<organism evidence="3 4">
    <name type="scientific">Halocalculus aciditolerans</name>
    <dbReference type="NCBI Taxonomy" id="1383812"/>
    <lineage>
        <taxon>Archaea</taxon>
        <taxon>Methanobacteriati</taxon>
        <taxon>Methanobacteriota</taxon>
        <taxon>Stenosarchaea group</taxon>
        <taxon>Halobacteria</taxon>
        <taxon>Halobacteriales</taxon>
        <taxon>Halobacteriaceae</taxon>
        <taxon>Halocalculus</taxon>
    </lineage>
</organism>
<evidence type="ECO:0000313" key="4">
    <source>
        <dbReference type="Proteomes" id="UP000607197"/>
    </source>
</evidence>
<feature type="transmembrane region" description="Helical" evidence="2">
    <location>
        <begin position="385"/>
        <end position="406"/>
    </location>
</feature>
<evidence type="ECO:0000256" key="1">
    <source>
        <dbReference type="SAM" id="MobiDB-lite"/>
    </source>
</evidence>
<keyword evidence="2" id="KW-0472">Membrane</keyword>
<proteinExistence type="predicted"/>
<comment type="caution">
    <text evidence="3">The sequence shown here is derived from an EMBL/GenBank/DDBJ whole genome shotgun (WGS) entry which is preliminary data.</text>
</comment>
<feature type="transmembrane region" description="Helical" evidence="2">
    <location>
        <begin position="453"/>
        <end position="477"/>
    </location>
</feature>
<feature type="transmembrane region" description="Helical" evidence="2">
    <location>
        <begin position="426"/>
        <end position="447"/>
    </location>
</feature>
<feature type="transmembrane region" description="Helical" evidence="2">
    <location>
        <begin position="576"/>
        <end position="597"/>
    </location>
</feature>
<reference evidence="3" key="2">
    <citation type="submission" date="2020-09" db="EMBL/GenBank/DDBJ databases">
        <authorList>
            <person name="Sun Q."/>
            <person name="Ohkuma M."/>
        </authorList>
    </citation>
    <scope>NUCLEOTIDE SEQUENCE</scope>
    <source>
        <strain evidence="3">JCM 19596</strain>
    </source>
</reference>
<keyword evidence="4" id="KW-1185">Reference proteome</keyword>
<gene>
    <name evidence="3" type="ORF">GCM10009039_18500</name>
</gene>
<dbReference type="AlphaFoldDB" id="A0A830FCE3"/>
<dbReference type="OrthoDB" id="106980at2157"/>
<feature type="transmembrane region" description="Helical" evidence="2">
    <location>
        <begin position="308"/>
        <end position="328"/>
    </location>
</feature>
<keyword evidence="2" id="KW-0812">Transmembrane</keyword>
<feature type="transmembrane region" description="Helical" evidence="2">
    <location>
        <begin position="335"/>
        <end position="356"/>
    </location>
</feature>
<dbReference type="GO" id="GO:0005886">
    <property type="term" value="C:plasma membrane"/>
    <property type="evidence" value="ECO:0007669"/>
    <property type="project" value="UniProtKB-SubCell"/>
</dbReference>
<dbReference type="EMBL" id="BMPG01000002">
    <property type="protein sequence ID" value="GGL60523.1"/>
    <property type="molecule type" value="Genomic_DNA"/>
</dbReference>
<dbReference type="PANTHER" id="PTHR43471">
    <property type="entry name" value="ABC TRANSPORTER PERMEASE"/>
    <property type="match status" value="1"/>
</dbReference>
<protein>
    <submittedName>
        <fullName evidence="3">ABC transporter permease</fullName>
    </submittedName>
</protein>
<feature type="region of interest" description="Disordered" evidence="1">
    <location>
        <begin position="164"/>
        <end position="203"/>
    </location>
</feature>
<feature type="transmembrane region" description="Helical" evidence="2">
    <location>
        <begin position="502"/>
        <end position="528"/>
    </location>
</feature>
<evidence type="ECO:0000256" key="2">
    <source>
        <dbReference type="SAM" id="Phobius"/>
    </source>
</evidence>
<reference evidence="3" key="1">
    <citation type="journal article" date="2014" name="Int. J. Syst. Evol. Microbiol.">
        <title>Complete genome sequence of Corynebacterium casei LMG S-19264T (=DSM 44701T), isolated from a smear-ripened cheese.</title>
        <authorList>
            <consortium name="US DOE Joint Genome Institute (JGI-PGF)"/>
            <person name="Walter F."/>
            <person name="Albersmeier A."/>
            <person name="Kalinowski J."/>
            <person name="Ruckert C."/>
        </authorList>
    </citation>
    <scope>NUCLEOTIDE SEQUENCE</scope>
    <source>
        <strain evidence="3">JCM 19596</strain>
    </source>
</reference>
<dbReference type="GO" id="GO:0140359">
    <property type="term" value="F:ABC-type transporter activity"/>
    <property type="evidence" value="ECO:0007669"/>
    <property type="project" value="InterPro"/>
</dbReference>
<feature type="transmembrane region" description="Helical" evidence="2">
    <location>
        <begin position="548"/>
        <end position="569"/>
    </location>
</feature>
<dbReference type="Proteomes" id="UP000607197">
    <property type="component" value="Unassembled WGS sequence"/>
</dbReference>